<dbReference type="SUPFAM" id="SSF53244">
    <property type="entry name" value="MurD-like peptide ligases, peptide-binding domain"/>
    <property type="match status" value="1"/>
</dbReference>
<sequence length="462" mass="51079">MFNKYRIIHFVGIGGIGMSGIAEVLYNLGYEVTGSDIKESEVTSRLRNLGIKIFIGHDSKNINSAHVVVISSAVSTDNPEVLEAKQRSIPVIPRAEMLAELGRLRYGILVAGAHGKTTTTSLVATILNEGGLDPTVIIGGKLKSMGSNAKLGQGDYIVAEADESDGSFLKLNPTIAVITNIDREHMDYFKDIDLLKHAFLSFINKIPFYGIAVVCIENGYIREIIPLIQRKYLTYGLSEGSDIYARNIQSLGMRIGFEAVYKGKPLGMFNIPLPGKHNVLNSLAAIAVAMELQIPLDVIARALNNFSGIQRRFEFKGEVNGIKIFDDYGHHPSEIMATLRAARECFNDSRLFVLFQPHRYTRTRDLMNEFITSFTSCLNSSDRLFLMDIYSAGEKPIEGVSSKVLAKKIQYAGFKNLSYIPDRREILEKVASELKQGDVLITLGAGDVYKIGEEVLKKTNLG</sequence>
<dbReference type="EMBL" id="BLAB01000001">
    <property type="protein sequence ID" value="GER92541.1"/>
    <property type="molecule type" value="Genomic_DNA"/>
</dbReference>
<dbReference type="SUPFAM" id="SSF51984">
    <property type="entry name" value="MurCD N-terminal domain"/>
    <property type="match status" value="1"/>
</dbReference>
<dbReference type="HAMAP" id="MF_00046">
    <property type="entry name" value="MurC"/>
    <property type="match status" value="1"/>
</dbReference>
<gene>
    <name evidence="13" type="ORF">A45J_0257</name>
</gene>
<feature type="transmembrane region" description="Helical" evidence="9">
    <location>
        <begin position="7"/>
        <end position="28"/>
    </location>
</feature>
<dbReference type="Pfam" id="PF01225">
    <property type="entry name" value="Mur_ligase"/>
    <property type="match status" value="1"/>
</dbReference>
<keyword evidence="9" id="KW-0472">Membrane</keyword>
<dbReference type="PANTHER" id="PTHR43445:SF3">
    <property type="entry name" value="UDP-N-ACETYLMURAMATE--L-ALANINE LIGASE"/>
    <property type="match status" value="1"/>
</dbReference>
<evidence type="ECO:0000256" key="2">
    <source>
        <dbReference type="ARBA" id="ARBA00004752"/>
    </source>
</evidence>
<dbReference type="GO" id="GO:0005524">
    <property type="term" value="F:ATP binding"/>
    <property type="evidence" value="ECO:0007669"/>
    <property type="project" value="UniProtKB-KW"/>
</dbReference>
<keyword evidence="9" id="KW-0812">Transmembrane</keyword>
<dbReference type="GO" id="GO:0008763">
    <property type="term" value="F:UDP-N-acetylmuramate-L-alanine ligase activity"/>
    <property type="evidence" value="ECO:0007669"/>
    <property type="project" value="UniProtKB-EC"/>
</dbReference>
<dbReference type="EC" id="6.3.2.8" evidence="3"/>
<evidence type="ECO:0000259" key="10">
    <source>
        <dbReference type="Pfam" id="PF01225"/>
    </source>
</evidence>
<evidence type="ECO:0000256" key="7">
    <source>
        <dbReference type="ARBA" id="ARBA00022840"/>
    </source>
</evidence>
<feature type="domain" description="Mur ligase N-terminal catalytic" evidence="10">
    <location>
        <begin position="8"/>
        <end position="106"/>
    </location>
</feature>
<evidence type="ECO:0000256" key="5">
    <source>
        <dbReference type="ARBA" id="ARBA00022598"/>
    </source>
</evidence>
<dbReference type="Gene3D" id="3.90.190.20">
    <property type="entry name" value="Mur ligase, C-terminal domain"/>
    <property type="match status" value="1"/>
</dbReference>
<dbReference type="InterPro" id="IPR036615">
    <property type="entry name" value="Mur_ligase_C_dom_sf"/>
</dbReference>
<keyword evidence="6" id="KW-0547">Nucleotide-binding</keyword>
<keyword evidence="7" id="KW-0067">ATP-binding</keyword>
<dbReference type="Gene3D" id="3.40.50.720">
    <property type="entry name" value="NAD(P)-binding Rossmann-like Domain"/>
    <property type="match status" value="1"/>
</dbReference>
<comment type="catalytic activity">
    <reaction evidence="8">
        <text>UDP-N-acetyl-alpha-D-muramate + L-alanine + ATP = UDP-N-acetyl-alpha-D-muramoyl-L-alanine + ADP + phosphate + H(+)</text>
        <dbReference type="Rhea" id="RHEA:23372"/>
        <dbReference type="ChEBI" id="CHEBI:15378"/>
        <dbReference type="ChEBI" id="CHEBI:30616"/>
        <dbReference type="ChEBI" id="CHEBI:43474"/>
        <dbReference type="ChEBI" id="CHEBI:57972"/>
        <dbReference type="ChEBI" id="CHEBI:70757"/>
        <dbReference type="ChEBI" id="CHEBI:83898"/>
        <dbReference type="ChEBI" id="CHEBI:456216"/>
        <dbReference type="EC" id="6.3.2.8"/>
    </reaction>
</comment>
<keyword evidence="4" id="KW-0963">Cytoplasm</keyword>
<dbReference type="InterPro" id="IPR004101">
    <property type="entry name" value="Mur_ligase_C"/>
</dbReference>
<evidence type="ECO:0000256" key="4">
    <source>
        <dbReference type="ARBA" id="ARBA00022490"/>
    </source>
</evidence>
<dbReference type="InterPro" id="IPR005758">
    <property type="entry name" value="UDP-N-AcMur_Ala_ligase_MurC"/>
</dbReference>
<evidence type="ECO:0000256" key="1">
    <source>
        <dbReference type="ARBA" id="ARBA00004496"/>
    </source>
</evidence>
<evidence type="ECO:0000256" key="8">
    <source>
        <dbReference type="ARBA" id="ARBA00047833"/>
    </source>
</evidence>
<comment type="pathway">
    <text evidence="2">Cell wall biogenesis; peptidoglycan biosynthesis.</text>
</comment>
<accession>A0A5J4L174</accession>
<name>A0A5J4L174_9ZZZZ</name>
<evidence type="ECO:0000256" key="3">
    <source>
        <dbReference type="ARBA" id="ARBA00012211"/>
    </source>
</evidence>
<dbReference type="PANTHER" id="PTHR43445">
    <property type="entry name" value="UDP-N-ACETYLMURAMATE--L-ALANINE LIGASE-RELATED"/>
    <property type="match status" value="1"/>
</dbReference>
<dbReference type="InterPro" id="IPR000713">
    <property type="entry name" value="Mur_ligase_N"/>
</dbReference>
<comment type="caution">
    <text evidence="13">The sequence shown here is derived from an EMBL/GenBank/DDBJ whole genome shotgun (WGS) entry which is preliminary data.</text>
</comment>
<evidence type="ECO:0000256" key="9">
    <source>
        <dbReference type="SAM" id="Phobius"/>
    </source>
</evidence>
<dbReference type="UniPathway" id="UPA00219"/>
<dbReference type="Pfam" id="PF02875">
    <property type="entry name" value="Mur_ligase_C"/>
    <property type="match status" value="1"/>
</dbReference>
<dbReference type="SUPFAM" id="SSF53623">
    <property type="entry name" value="MurD-like peptide ligases, catalytic domain"/>
    <property type="match status" value="1"/>
</dbReference>
<keyword evidence="5 13" id="KW-0436">Ligase</keyword>
<dbReference type="AlphaFoldDB" id="A0A5J4L174"/>
<comment type="subcellular location">
    <subcellularLocation>
        <location evidence="1">Cytoplasm</location>
    </subcellularLocation>
</comment>
<evidence type="ECO:0000259" key="11">
    <source>
        <dbReference type="Pfam" id="PF02875"/>
    </source>
</evidence>
<keyword evidence="9" id="KW-1133">Transmembrane helix</keyword>
<dbReference type="InterPro" id="IPR050061">
    <property type="entry name" value="MurCDEF_pg_biosynth"/>
</dbReference>
<dbReference type="InterPro" id="IPR013221">
    <property type="entry name" value="Mur_ligase_cen"/>
</dbReference>
<evidence type="ECO:0000256" key="6">
    <source>
        <dbReference type="ARBA" id="ARBA00022741"/>
    </source>
</evidence>
<evidence type="ECO:0000259" key="12">
    <source>
        <dbReference type="Pfam" id="PF08245"/>
    </source>
</evidence>
<organism evidence="13">
    <name type="scientific">hot springs metagenome</name>
    <dbReference type="NCBI Taxonomy" id="433727"/>
    <lineage>
        <taxon>unclassified sequences</taxon>
        <taxon>metagenomes</taxon>
        <taxon>ecological metagenomes</taxon>
    </lineage>
</organism>
<dbReference type="NCBIfam" id="TIGR01082">
    <property type="entry name" value="murC"/>
    <property type="match status" value="1"/>
</dbReference>
<evidence type="ECO:0000313" key="13">
    <source>
        <dbReference type="EMBL" id="GER92541.1"/>
    </source>
</evidence>
<feature type="domain" description="Mur ligase central" evidence="12">
    <location>
        <begin position="110"/>
        <end position="289"/>
    </location>
</feature>
<dbReference type="InterPro" id="IPR036565">
    <property type="entry name" value="Mur-like_cat_sf"/>
</dbReference>
<dbReference type="GO" id="GO:0009252">
    <property type="term" value="P:peptidoglycan biosynthetic process"/>
    <property type="evidence" value="ECO:0007669"/>
    <property type="project" value="UniProtKB-UniPathway"/>
</dbReference>
<dbReference type="GO" id="GO:0005737">
    <property type="term" value="C:cytoplasm"/>
    <property type="evidence" value="ECO:0007669"/>
    <property type="project" value="UniProtKB-SubCell"/>
</dbReference>
<dbReference type="Pfam" id="PF08245">
    <property type="entry name" value="Mur_ligase_M"/>
    <property type="match status" value="1"/>
</dbReference>
<feature type="domain" description="Mur ligase C-terminal" evidence="11">
    <location>
        <begin position="311"/>
        <end position="446"/>
    </location>
</feature>
<protein>
    <recommendedName>
        <fullName evidence="3">UDP-N-acetylmuramate--L-alanine ligase</fullName>
        <ecNumber evidence="3">6.3.2.8</ecNumber>
    </recommendedName>
</protein>
<proteinExistence type="inferred from homology"/>
<reference evidence="13" key="1">
    <citation type="submission" date="2019-10" db="EMBL/GenBank/DDBJ databases">
        <title>Metagenomic sequencing of thiosulfate-disproportionating enrichment culture.</title>
        <authorList>
            <person name="Umezawa K."/>
            <person name="Kojima H."/>
            <person name="Fukui M."/>
        </authorList>
    </citation>
    <scope>NUCLEOTIDE SEQUENCE</scope>
    <source>
        <strain evidence="13">45J</strain>
    </source>
</reference>
<dbReference type="Gene3D" id="3.40.1190.10">
    <property type="entry name" value="Mur-like, catalytic domain"/>
    <property type="match status" value="1"/>
</dbReference>